<dbReference type="InterPro" id="IPR053745">
    <property type="entry name" value="Viral_Tail_Comp_sf"/>
</dbReference>
<sequence length="42" mass="4374">MTSPILALRRAVHARLSGDAALAAMLGGPRIHEEPPRAAEGL</sequence>
<evidence type="ECO:0000313" key="1">
    <source>
        <dbReference type="EMBL" id="MDJ1159029.1"/>
    </source>
</evidence>
<reference evidence="1 2" key="1">
    <citation type="submission" date="2023-05" db="EMBL/GenBank/DDBJ databases">
        <title>Chelatococcus sp. nov., a moderately thermophilic bacterium isolated from hot spring microbial mat.</title>
        <authorList>
            <person name="Hu C.-J."/>
            <person name="Li W.-J."/>
        </authorList>
    </citation>
    <scope>NUCLEOTIDE SEQUENCE [LARGE SCALE GENOMIC DNA]</scope>
    <source>
        <strain evidence="1 2">SYSU G07232</strain>
    </source>
</reference>
<dbReference type="Gene3D" id="3.30.2000.30">
    <property type="match status" value="1"/>
</dbReference>
<comment type="caution">
    <text evidence="1">The sequence shown here is derived from an EMBL/GenBank/DDBJ whole genome shotgun (WGS) entry which is preliminary data.</text>
</comment>
<dbReference type="RefSeq" id="WP_283741023.1">
    <property type="nucleotide sequence ID" value="NZ_JASJEV010000007.1"/>
</dbReference>
<keyword evidence="2" id="KW-1185">Reference proteome</keyword>
<evidence type="ECO:0000313" key="2">
    <source>
        <dbReference type="Proteomes" id="UP001321492"/>
    </source>
</evidence>
<protein>
    <submittedName>
        <fullName evidence="1">Uncharacterized protein</fullName>
    </submittedName>
</protein>
<name>A0ABT7AI23_9HYPH</name>
<dbReference type="Proteomes" id="UP001321492">
    <property type="component" value="Unassembled WGS sequence"/>
</dbReference>
<accession>A0ABT7AI23</accession>
<proteinExistence type="predicted"/>
<dbReference type="EMBL" id="JASJEV010000007">
    <property type="protein sequence ID" value="MDJ1159029.1"/>
    <property type="molecule type" value="Genomic_DNA"/>
</dbReference>
<organism evidence="1 2">
    <name type="scientific">Chelatococcus albus</name>
    <dbReference type="NCBI Taxonomy" id="3047466"/>
    <lineage>
        <taxon>Bacteria</taxon>
        <taxon>Pseudomonadati</taxon>
        <taxon>Pseudomonadota</taxon>
        <taxon>Alphaproteobacteria</taxon>
        <taxon>Hyphomicrobiales</taxon>
        <taxon>Chelatococcaceae</taxon>
        <taxon>Chelatococcus</taxon>
    </lineage>
</organism>
<gene>
    <name evidence="1" type="ORF">QNA08_12360</name>
</gene>